<dbReference type="Gene3D" id="3.30.70.3290">
    <property type="match status" value="1"/>
</dbReference>
<feature type="compositionally biased region" description="Low complexity" evidence="8">
    <location>
        <begin position="1762"/>
        <end position="1776"/>
    </location>
</feature>
<dbReference type="InterPro" id="IPR007219">
    <property type="entry name" value="XnlR_reg_dom"/>
</dbReference>
<feature type="active site" description="Proton donor; for dehydratase activity" evidence="7">
    <location>
        <position position="1513"/>
    </location>
</feature>
<keyword evidence="4" id="KW-0539">Nucleus</keyword>
<feature type="active site" description="Proton acceptor; for dehydratase activity" evidence="7">
    <location>
        <position position="1326"/>
    </location>
</feature>
<organism evidence="12 13">
    <name type="scientific">Fusarium heterosporum</name>
    <dbReference type="NCBI Taxonomy" id="42747"/>
    <lineage>
        <taxon>Eukaryota</taxon>
        <taxon>Fungi</taxon>
        <taxon>Dikarya</taxon>
        <taxon>Ascomycota</taxon>
        <taxon>Pezizomycotina</taxon>
        <taxon>Sordariomycetes</taxon>
        <taxon>Hypocreomycetidae</taxon>
        <taxon>Hypocreales</taxon>
        <taxon>Nectriaceae</taxon>
        <taxon>Fusarium</taxon>
        <taxon>Fusarium heterosporum species complex</taxon>
    </lineage>
</organism>
<keyword evidence="5" id="KW-0511">Multifunctional enzyme</keyword>
<feature type="domain" description="PKS/mFAS DH" evidence="11">
    <location>
        <begin position="1291"/>
        <end position="1602"/>
    </location>
</feature>
<evidence type="ECO:0000259" key="10">
    <source>
        <dbReference type="PROSITE" id="PS52004"/>
    </source>
</evidence>
<dbReference type="InterPro" id="IPR036736">
    <property type="entry name" value="ACP-like_sf"/>
</dbReference>
<dbReference type="Gene3D" id="3.40.50.150">
    <property type="entry name" value="Vaccinia Virus protein VP39"/>
    <property type="match status" value="1"/>
</dbReference>
<dbReference type="InterPro" id="IPR020841">
    <property type="entry name" value="PKS_Beta-ketoAc_synthase_dom"/>
</dbReference>
<dbReference type="PROSITE" id="PS50075">
    <property type="entry name" value="CARRIER"/>
    <property type="match status" value="1"/>
</dbReference>
<dbReference type="PANTHER" id="PTHR45681">
    <property type="entry name" value="POLYKETIDE SYNTHASE 44-RELATED"/>
    <property type="match status" value="1"/>
</dbReference>
<keyword evidence="1" id="KW-0596">Phosphopantetheine</keyword>
<dbReference type="InterPro" id="IPR014031">
    <property type="entry name" value="Ketoacyl_synth_C"/>
</dbReference>
<dbReference type="SUPFAM" id="SSF51735">
    <property type="entry name" value="NAD(P)-binding Rossmann-fold domains"/>
    <property type="match status" value="1"/>
</dbReference>
<dbReference type="InterPro" id="IPR013120">
    <property type="entry name" value="FAR_NAD-bd"/>
</dbReference>
<dbReference type="Pfam" id="PF00698">
    <property type="entry name" value="Acyl_transf_1"/>
    <property type="match status" value="1"/>
</dbReference>
<dbReference type="SUPFAM" id="SSF53901">
    <property type="entry name" value="Thiolase-like"/>
    <property type="match status" value="1"/>
</dbReference>
<dbReference type="PROSITE" id="PS52004">
    <property type="entry name" value="KS3_2"/>
    <property type="match status" value="1"/>
</dbReference>
<name>A0A8H5SQ81_FUSHE</name>
<evidence type="ECO:0000256" key="8">
    <source>
        <dbReference type="SAM" id="MobiDB-lite"/>
    </source>
</evidence>
<dbReference type="CDD" id="cd02440">
    <property type="entry name" value="AdoMet_MTases"/>
    <property type="match status" value="1"/>
</dbReference>
<dbReference type="InterPro" id="IPR016035">
    <property type="entry name" value="Acyl_Trfase/lysoPLipase"/>
</dbReference>
<dbReference type="EMBL" id="JAAGWQ010000303">
    <property type="protein sequence ID" value="KAF5657011.1"/>
    <property type="molecule type" value="Genomic_DNA"/>
</dbReference>
<dbReference type="Pfam" id="PF04082">
    <property type="entry name" value="Fungal_trans"/>
    <property type="match status" value="1"/>
</dbReference>
<dbReference type="Pfam" id="PF00109">
    <property type="entry name" value="ketoacyl-synt"/>
    <property type="match status" value="1"/>
</dbReference>
<dbReference type="PANTHER" id="PTHR45681:SF6">
    <property type="entry name" value="POLYKETIDE SYNTHASE 37"/>
    <property type="match status" value="1"/>
</dbReference>
<dbReference type="SUPFAM" id="SSF53335">
    <property type="entry name" value="S-adenosyl-L-methionine-dependent methyltransferases"/>
    <property type="match status" value="1"/>
</dbReference>
<gene>
    <name evidence="12" type="ORF">FHETE_10660</name>
</gene>
<dbReference type="Gene3D" id="3.40.50.720">
    <property type="entry name" value="NAD(P)-binding Rossmann-like Domain"/>
    <property type="match status" value="1"/>
</dbReference>
<dbReference type="PROSITE" id="PS00012">
    <property type="entry name" value="PHOSPHOPANTETHEINE"/>
    <property type="match status" value="1"/>
</dbReference>
<evidence type="ECO:0000259" key="9">
    <source>
        <dbReference type="PROSITE" id="PS50075"/>
    </source>
</evidence>
<dbReference type="Pfam" id="PF08242">
    <property type="entry name" value="Methyltransf_12"/>
    <property type="match status" value="1"/>
</dbReference>
<feature type="region of interest" description="C-terminal hotdog fold" evidence="7">
    <location>
        <begin position="1456"/>
        <end position="1602"/>
    </location>
</feature>
<dbReference type="Pfam" id="PF16073">
    <property type="entry name" value="SAT"/>
    <property type="match status" value="1"/>
</dbReference>
<dbReference type="InterPro" id="IPR001227">
    <property type="entry name" value="Ac_transferase_dom_sf"/>
</dbReference>
<dbReference type="InterPro" id="IPR009081">
    <property type="entry name" value="PP-bd_ACP"/>
</dbReference>
<dbReference type="InterPro" id="IPR049900">
    <property type="entry name" value="PKS_mFAS_DH"/>
</dbReference>
<evidence type="ECO:0000313" key="13">
    <source>
        <dbReference type="Proteomes" id="UP000567885"/>
    </source>
</evidence>
<dbReference type="GO" id="GO:0031177">
    <property type="term" value="F:phosphopantetheine binding"/>
    <property type="evidence" value="ECO:0007669"/>
    <property type="project" value="InterPro"/>
</dbReference>
<comment type="caution">
    <text evidence="12">The sequence shown here is derived from an EMBL/GenBank/DDBJ whole genome shotgun (WGS) entry which is preliminary data.</text>
</comment>
<dbReference type="SUPFAM" id="SSF47336">
    <property type="entry name" value="ACP-like"/>
    <property type="match status" value="1"/>
</dbReference>
<dbReference type="InterPro" id="IPR041068">
    <property type="entry name" value="HTH_51"/>
</dbReference>
<dbReference type="Pfam" id="PF02801">
    <property type="entry name" value="Ketoacyl-synt_C"/>
    <property type="match status" value="1"/>
</dbReference>
<dbReference type="InterPro" id="IPR014043">
    <property type="entry name" value="Acyl_transferase_dom"/>
</dbReference>
<dbReference type="Gene3D" id="3.10.129.110">
    <property type="entry name" value="Polyketide synthase dehydratase"/>
    <property type="match status" value="1"/>
</dbReference>
<dbReference type="GO" id="GO:0003677">
    <property type="term" value="F:DNA binding"/>
    <property type="evidence" value="ECO:0007669"/>
    <property type="project" value="InterPro"/>
</dbReference>
<evidence type="ECO:0000256" key="2">
    <source>
        <dbReference type="ARBA" id="ARBA00022553"/>
    </source>
</evidence>
<feature type="region of interest" description="Disordered" evidence="8">
    <location>
        <begin position="1622"/>
        <end position="1658"/>
    </location>
</feature>
<dbReference type="InterPro" id="IPR016039">
    <property type="entry name" value="Thiolase-like"/>
</dbReference>
<dbReference type="GO" id="GO:0006351">
    <property type="term" value="P:DNA-templated transcription"/>
    <property type="evidence" value="ECO:0007669"/>
    <property type="project" value="InterPro"/>
</dbReference>
<dbReference type="SMART" id="SM00823">
    <property type="entry name" value="PKS_PP"/>
    <property type="match status" value="1"/>
</dbReference>
<dbReference type="GO" id="GO:0016746">
    <property type="term" value="F:acyltransferase activity"/>
    <property type="evidence" value="ECO:0007669"/>
    <property type="project" value="UniProtKB-KW"/>
</dbReference>
<dbReference type="Proteomes" id="UP000567885">
    <property type="component" value="Unassembled WGS sequence"/>
</dbReference>
<dbReference type="SMART" id="SM00827">
    <property type="entry name" value="PKS_AT"/>
    <property type="match status" value="1"/>
</dbReference>
<dbReference type="Gene3D" id="3.40.366.10">
    <property type="entry name" value="Malonyl-Coenzyme A Acyl Carrier Protein, domain 2"/>
    <property type="match status" value="2"/>
</dbReference>
<evidence type="ECO:0000256" key="4">
    <source>
        <dbReference type="ARBA" id="ARBA00023242"/>
    </source>
</evidence>
<dbReference type="InterPro" id="IPR016036">
    <property type="entry name" value="Malonyl_transacylase_ACP-bd"/>
</dbReference>
<feature type="domain" description="Carrier" evidence="9">
    <location>
        <begin position="1667"/>
        <end position="1741"/>
    </location>
</feature>
<accession>A0A8H5SQ81</accession>
<evidence type="ECO:0000259" key="11">
    <source>
        <dbReference type="PROSITE" id="PS52019"/>
    </source>
</evidence>
<dbReference type="InterPro" id="IPR050444">
    <property type="entry name" value="Polyketide_Synthase"/>
</dbReference>
<sequence length="3135" mass="347437">MTADEKPFESSTLLLFGSLPLSFDIASLNDLRKTITESEDSHWLVDTIQDLAEDCLTAFTAIPSLQSTGQLGRRQLTELCEILTTGRPLDTQFPLSNTVLIPIAVVTQLAQYVDLKRHGGDGWAGIETIGLCTGMLSAFAVSSSQDMAELQRNGSAAIRLGLLIGMAIDSVDAASARGRYKSLSVAWASNEGRERMLSMLAEFDEAYISVHYDENRVTVTVGADDLCNLINQLKAAGLNASEIALAGRFHSEKNSAVVEDLTAFCNTHNAFRLPQALSVEIPTHSNDVSGSLVRDGSLTFHALQSILVEPPQWFDAFSAAAEGSQVLDFGPERSVPPSMASRINYSSVVPTVKSERRSSRAWMDTDIAVVGMSCKVAGANSLDEFWDLLVSGKSQHRDISPGNDLGSRFLFEDGPFRKTDDANMKRKWFANLVDGHDQFDHRFFNKSARESAAMDPQQRHFLQAAYQAVESSGYFNGESNPGNNIGCFVGVCLGDYDNNVASHAANAFTATGNLQGFISGKVSHFFGWTGPGLTINTACSSSLVAVHQACQSILSGECEAALAGGSHIMTSAEWFQNLAAGSFLSPTGQCKPFDAKADGYCRGEGVGAVFLKKMSKAIADGDSILGIVAATGVQQNESCTPIFVPNAPSLRGLFTRVMKKANVKPGQISVVEAHGTGTAVGDPAEYESIRSVLGGANRGPGNQVTLSSVKGLVGHMECTSGVIGLIKILLMMNKRTITPQASFDTLNPALNAKVSDQISVPTQLKPWNEEFRAALLNNYGASGSNASAVILQPPTLTKDQLRTPDLQMPAGFKYPFWLTASDKKSLRRYITALRKYISKCDGRTTISNLSFNAAHQSNRTLDSNLLLTARSVGELDQLLATHEEAEDSIKTKKSPVRPSTIPKVIMCFGGQVSSYIGLSREVYDSFYVFQHHLNHVDYVVQSMGRPSIFPSIFQQSPVLDTVELQTMLFASQYACAYSWIDCHIQPLALVGHSFGELTALCISQILSLGDALKMIIRRATLVRDAWGTDRGAMLAVEGDLADINKAIDDSNSTHSERPVTIACYNGPRSFTLAGSTGAIGALAGELNDRSNIKSKKLNVTNAFHSVLVDDIYEELKVVGRGLTFRKPTIPIELATEESTTAGDLTPRFIADHLRRPVYFHQAARRLAKRYQDSPCVLLEAGSNSTITSMAARALADFKESCSFHNVNISNCGDGCDKLTDTTLSLWRVGVNVKHWVHHSSQRTFQGDISSLLLPPYQFDPESRHWMELRAPPMVQMIKDDDIKTEEKDNPDQLLSFHGFMDDATQNQALFCINTKAEKYQHLLSGHVTLQTAPILSATLQVSFVIDAIRTIHPEYRTMQCQPQIRDVEYHSPVCYNVTRSTWVEVTKNTLMLETFDWRFEVFSIENGPKEQGRLVHTTGRVLFSRPDDSSLKRELVYFERLFRHSRATDLLQSSKADEILGNRSIYRLFSDIVAYGDEFRGMQRLASNGNETAGHVSRLNLDPNLWFDAHLADTFCQLGGIWINCMQQHGKDDVYLANRIDQWIRLHPVDNRPNAFDAFSVHHRVSAQQSLTDVFVFDAATGSLVEVILGISYIRIARPSMKRLLARMTSAESSLLPVQTPSVPMYTPAEQSKTSIESSPLPQQAPMPLAMDETPEINPKSSRHALLDLAERVKVVIADLSGLEVVEIQDDSVLADLGIDSLAGMEMVNEIESTLSVKLPDAEILMVTDLPGLISCVAGAMGIESSSAPIEEADDSSDKDTTSTTTSDDGMTRSSSAGATSESDGTKDEWRGERGELKLSFSAVMEAFNETKAGTDERVAEMGQNRYVTESLLLQNELTVLLTLESFEALGAGFHDAKPGEQLRRIRHDKAHNQLVTYLYEMLEKETQIIKVDGEIITRTAVPLPQKQSKDLRDTLLRQNLDQQSATKLLYYAGENLRQVLLGETDGVKVIFGSSEGRGLVSEWYAEWPLNRVLIAQMEDFVTRMAQTLLNMSEGLKPTNNRPLRILEMGAGTGGTTKRIVPLLAQLQVPVEYTFTDLAPSFVAAARKTFGKQYPWMKFRVHDIEKVPDLDLIGTQHLVIASNAIHATKSLTVSAKNVRKALRSDGFLLMMEMTRTPYWVDLIFGLFEGWWLFEDGRRHALTHELRWESDLHASGYGHVDWTDGARPETEIQKLILAAAHSDNSCERLLNLKTSRSIHRDAGPSCTEREQVVATYACNASPAHKCILITGGTGGLGAHLVAEAARRSDTIKVVCLNRPNKLDARGRQLEALQKKGIQLTTQEWSKVNVVQTDLSNPMNLGLTEQYYHSLLGEVTHIIHNAWLMHSKWPVKRFEPQLRIMANMLRLAKDISIQRPRNSVVTFEFISSIATIGYHPYLTGSPVVPEERVAIESVLPTGYGDAKYICERMLDTTLHLFPDRFRATAVRLGQIAGSTTNGHWNAMEHVPFLLKSSQTIKALPDLPGTMGWTSVDCMAATLVEILTQPEKVSLHPIYHIENPLRQHWKDVTAILAKSLAVSGRPLEVIAFSKWIEIVRNWPDREQNNPQGANPAHLLCDGKRPVCLACGRSGRSAECTYETEATETAHQALKRKHDAADKENSNHHKLIKLLQSSSAHDAYDILGRLRDGARVDDLLQHVESGNLLLELSLTPQTQFRHSAGNFVNIPGFLKTPNNPYGASLVYNIKFELPPSTTHRLPTSEVRALYNAPYSSARIVNSILDTCRPSNWTTVSSNDGLLREILRCYFASVYVFLPFFHKDYFLHDMVHERQRFCSPLLVNSVLAAGCRACSSLPDRHQFWNPSLLQYKFLAEARRLRELCADDSSITRIQADMVLHLEHGMNGQDKIGWSLCIAAVASAHEIGLFDNHPPGIGNAQNIVRTMTAWALFAWQGLQSYHHEKPPLVTSPPRVGLRSSIEDFGEVWMKYPAADKPVALHFSLTFVALVEFRAILNEITNFQHRHDTSHRPMTLIEARRYHRRLQEWYRNLPGHLNPYNIIFPAHLHLHMHYWLVTSCLFERLEINRGDNTSDTPGVTPKEIISQARVCLQTLIRLYYISHGDDSYELFTVLLAQYIGFSALGSREASHTDTDKSFQEIEDSDVLLCAHILLGQARMAYLSDAVLRIMNSQINVLLGLDLLQAF</sequence>
<dbReference type="PROSITE" id="PS52019">
    <property type="entry name" value="PKS_MFAS_DH"/>
    <property type="match status" value="1"/>
</dbReference>
<dbReference type="CDD" id="cd12148">
    <property type="entry name" value="fungal_TF_MHR"/>
    <property type="match status" value="1"/>
</dbReference>
<feature type="region of interest" description="N-terminal hotdog fold" evidence="7">
    <location>
        <begin position="1291"/>
        <end position="1428"/>
    </location>
</feature>
<evidence type="ECO:0000256" key="5">
    <source>
        <dbReference type="ARBA" id="ARBA00023268"/>
    </source>
</evidence>
<keyword evidence="6" id="KW-0012">Acyltransferase</keyword>
<keyword evidence="2" id="KW-0597">Phosphoprotein</keyword>
<dbReference type="OrthoDB" id="329835at2759"/>
<proteinExistence type="predicted"/>
<reference evidence="12 13" key="1">
    <citation type="submission" date="2020-05" db="EMBL/GenBank/DDBJ databases">
        <title>Identification and distribution of gene clusters putatively required for synthesis of sphingolipid metabolism inhibitors in phylogenetically diverse species of the filamentous fungus Fusarium.</title>
        <authorList>
            <person name="Kim H.-S."/>
            <person name="Busman M."/>
            <person name="Brown D.W."/>
            <person name="Divon H."/>
            <person name="Uhlig S."/>
            <person name="Proctor R.H."/>
        </authorList>
    </citation>
    <scope>NUCLEOTIDE SEQUENCE [LARGE SCALE GENOMIC DNA]</scope>
    <source>
        <strain evidence="12 13">NRRL 20693</strain>
    </source>
</reference>
<dbReference type="InterPro" id="IPR014030">
    <property type="entry name" value="Ketoacyl_synth_N"/>
</dbReference>
<dbReference type="InterPro" id="IPR013217">
    <property type="entry name" value="Methyltransf_12"/>
</dbReference>
<dbReference type="InterPro" id="IPR036291">
    <property type="entry name" value="NAD(P)-bd_dom_sf"/>
</dbReference>
<dbReference type="Gene3D" id="3.40.47.10">
    <property type="match status" value="1"/>
</dbReference>
<dbReference type="InterPro" id="IPR006162">
    <property type="entry name" value="Ppantetheine_attach_site"/>
</dbReference>
<evidence type="ECO:0000256" key="7">
    <source>
        <dbReference type="PROSITE-ProRule" id="PRU01363"/>
    </source>
</evidence>
<keyword evidence="3" id="KW-0808">Transferase</keyword>
<protein>
    <submittedName>
        <fullName evidence="12">Polyketide synthase</fullName>
    </submittedName>
</protein>
<dbReference type="Pfam" id="PF18558">
    <property type="entry name" value="HTH_51"/>
    <property type="match status" value="1"/>
</dbReference>
<dbReference type="GO" id="GO:0044550">
    <property type="term" value="P:secondary metabolite biosynthetic process"/>
    <property type="evidence" value="ECO:0007669"/>
    <property type="project" value="UniProtKB-ARBA"/>
</dbReference>
<dbReference type="Pfam" id="PF07993">
    <property type="entry name" value="NAD_binding_4"/>
    <property type="match status" value="1"/>
</dbReference>
<feature type="compositionally biased region" description="Polar residues" evidence="8">
    <location>
        <begin position="1629"/>
        <end position="1642"/>
    </location>
</feature>
<evidence type="ECO:0000313" key="12">
    <source>
        <dbReference type="EMBL" id="KAF5657011.1"/>
    </source>
</evidence>
<evidence type="ECO:0000256" key="6">
    <source>
        <dbReference type="ARBA" id="ARBA00023315"/>
    </source>
</evidence>
<evidence type="ECO:0000256" key="1">
    <source>
        <dbReference type="ARBA" id="ARBA00022450"/>
    </source>
</evidence>
<dbReference type="SMART" id="SM00825">
    <property type="entry name" value="PKS_KS"/>
    <property type="match status" value="1"/>
</dbReference>
<dbReference type="SUPFAM" id="SSF55048">
    <property type="entry name" value="Probable ACP-binding domain of malonyl-CoA ACP transacylase"/>
    <property type="match status" value="1"/>
</dbReference>
<dbReference type="InterPro" id="IPR042104">
    <property type="entry name" value="PKS_dehydratase_sf"/>
</dbReference>
<dbReference type="CDD" id="cd00833">
    <property type="entry name" value="PKS"/>
    <property type="match status" value="1"/>
</dbReference>
<keyword evidence="13" id="KW-1185">Reference proteome</keyword>
<dbReference type="InterPro" id="IPR029063">
    <property type="entry name" value="SAM-dependent_MTases_sf"/>
</dbReference>
<dbReference type="InterPro" id="IPR032088">
    <property type="entry name" value="SAT"/>
</dbReference>
<dbReference type="GO" id="GO:0008270">
    <property type="term" value="F:zinc ion binding"/>
    <property type="evidence" value="ECO:0007669"/>
    <property type="project" value="InterPro"/>
</dbReference>
<dbReference type="Gene3D" id="1.10.1200.10">
    <property type="entry name" value="ACP-like"/>
    <property type="match status" value="1"/>
</dbReference>
<feature type="region of interest" description="Disordered" evidence="8">
    <location>
        <begin position="1748"/>
        <end position="1792"/>
    </location>
</feature>
<dbReference type="SUPFAM" id="SSF52151">
    <property type="entry name" value="FabD/lysophospholipase-like"/>
    <property type="match status" value="1"/>
</dbReference>
<evidence type="ECO:0000256" key="3">
    <source>
        <dbReference type="ARBA" id="ARBA00022679"/>
    </source>
</evidence>
<feature type="domain" description="Ketosynthase family 3 (KS3)" evidence="10">
    <location>
        <begin position="364"/>
        <end position="792"/>
    </location>
</feature>
<dbReference type="InterPro" id="IPR020806">
    <property type="entry name" value="PKS_PP-bd"/>
</dbReference>
<dbReference type="Pfam" id="PF00550">
    <property type="entry name" value="PP-binding"/>
    <property type="match status" value="1"/>
</dbReference>